<evidence type="ECO:0000313" key="4">
    <source>
        <dbReference type="Proteomes" id="UP000483293"/>
    </source>
</evidence>
<keyword evidence="2" id="KW-0472">Membrane</keyword>
<feature type="compositionally biased region" description="Low complexity" evidence="1">
    <location>
        <begin position="146"/>
        <end position="161"/>
    </location>
</feature>
<dbReference type="AlphaFoldDB" id="A0A6L9SU55"/>
<proteinExistence type="predicted"/>
<gene>
    <name evidence="3" type="ORF">GFD21_04705</name>
</gene>
<name>A0A6L9SU55_9BIFI</name>
<feature type="region of interest" description="Disordered" evidence="1">
    <location>
        <begin position="144"/>
        <end position="174"/>
    </location>
</feature>
<keyword evidence="2" id="KW-0812">Transmembrane</keyword>
<feature type="transmembrane region" description="Helical" evidence="2">
    <location>
        <begin position="232"/>
        <end position="254"/>
    </location>
</feature>
<organism evidence="3 4">
    <name type="scientific">Bifidobacterium platyrrhinorum</name>
    <dbReference type="NCBI Taxonomy" id="2661628"/>
    <lineage>
        <taxon>Bacteria</taxon>
        <taxon>Bacillati</taxon>
        <taxon>Actinomycetota</taxon>
        <taxon>Actinomycetes</taxon>
        <taxon>Bifidobacteriales</taxon>
        <taxon>Bifidobacteriaceae</taxon>
        <taxon>Bifidobacterium</taxon>
    </lineage>
</organism>
<evidence type="ECO:0000313" key="3">
    <source>
        <dbReference type="EMBL" id="NEG55082.1"/>
    </source>
</evidence>
<protein>
    <submittedName>
        <fullName evidence="3">Uncharacterized protein</fullName>
    </submittedName>
</protein>
<feature type="transmembrane region" description="Helical" evidence="2">
    <location>
        <begin position="305"/>
        <end position="330"/>
    </location>
</feature>
<sequence>MERNPAMNMVKHIGLPEFAADREFDDIERKAMEELQGLIDAHALDSAHGDLVDGYVANLAAGVYQRVDHTYHDGLRILDRRGERLTARLSRSRSEADAAADTAADLERQTDAVYEDCLGLRATHAGVDWRSRLGWWRMGERGGKTGEAPASAPVASGAAVEPDAGGTAAGEERRRPTAFTAEPCVFPKRTVAFLLVGMLMELADPIMSASLFEAALNMPGTTIFGVSPSTCLLVVAVTAAAIGIPLAVGCHLASHRRSGEGMRPPWWLIALAAIWGLVGLSMAFLRVFEAQIEGVRPNYASSVPIGLFMLCMYACAGLDLFATSHAYFAGTYHRVRAVQRKARRAGRRLAASTARTEELVGRMASLDAVRERFTRERDLQLVTLHAREDAIKNLARLRLARSLADPAQSALVRTPLLPQRSPAAAPSTAKAA</sequence>
<feature type="transmembrane region" description="Helical" evidence="2">
    <location>
        <begin position="191"/>
        <end position="212"/>
    </location>
</feature>
<reference evidence="3 4" key="1">
    <citation type="submission" date="2019-10" db="EMBL/GenBank/DDBJ databases">
        <title>Bifidobacterium from non-human primates.</title>
        <authorList>
            <person name="Modesto M."/>
        </authorList>
    </citation>
    <scope>NUCLEOTIDE SEQUENCE [LARGE SCALE GENOMIC DNA]</scope>
    <source>
        <strain evidence="3 4">SMA15</strain>
    </source>
</reference>
<accession>A0A6L9SU55</accession>
<evidence type="ECO:0000256" key="2">
    <source>
        <dbReference type="SAM" id="Phobius"/>
    </source>
</evidence>
<dbReference type="Proteomes" id="UP000483293">
    <property type="component" value="Unassembled WGS sequence"/>
</dbReference>
<dbReference type="EMBL" id="WHZV01000003">
    <property type="protein sequence ID" value="NEG55082.1"/>
    <property type="molecule type" value="Genomic_DNA"/>
</dbReference>
<comment type="caution">
    <text evidence="3">The sequence shown here is derived from an EMBL/GenBank/DDBJ whole genome shotgun (WGS) entry which is preliminary data.</text>
</comment>
<keyword evidence="4" id="KW-1185">Reference proteome</keyword>
<evidence type="ECO:0000256" key="1">
    <source>
        <dbReference type="SAM" id="MobiDB-lite"/>
    </source>
</evidence>
<keyword evidence="2" id="KW-1133">Transmembrane helix</keyword>
<feature type="transmembrane region" description="Helical" evidence="2">
    <location>
        <begin position="266"/>
        <end position="285"/>
    </location>
</feature>